<dbReference type="SMART" id="SM00198">
    <property type="entry name" value="SCP"/>
    <property type="match status" value="1"/>
</dbReference>
<dbReference type="Proteomes" id="UP000239649">
    <property type="component" value="Unassembled WGS sequence"/>
</dbReference>
<name>A0A2P6VBP1_9CHLO</name>
<feature type="domain" description="SCP" evidence="1">
    <location>
        <begin position="105"/>
        <end position="228"/>
    </location>
</feature>
<gene>
    <name evidence="2" type="ORF">C2E20_5138</name>
</gene>
<dbReference type="PANTHER" id="PTHR10334">
    <property type="entry name" value="CYSTEINE-RICH SECRETORY PROTEIN-RELATED"/>
    <property type="match status" value="1"/>
</dbReference>
<dbReference type="Gene3D" id="3.40.33.10">
    <property type="entry name" value="CAP"/>
    <property type="match status" value="1"/>
</dbReference>
<dbReference type="GO" id="GO:0005576">
    <property type="term" value="C:extracellular region"/>
    <property type="evidence" value="ECO:0007669"/>
    <property type="project" value="InterPro"/>
</dbReference>
<dbReference type="EMBL" id="LHPF02000014">
    <property type="protein sequence ID" value="PSC71503.1"/>
    <property type="molecule type" value="Genomic_DNA"/>
</dbReference>
<protein>
    <submittedName>
        <fullName evidence="2">PR-1</fullName>
    </submittedName>
</protein>
<evidence type="ECO:0000313" key="3">
    <source>
        <dbReference type="Proteomes" id="UP000239649"/>
    </source>
</evidence>
<dbReference type="InterPro" id="IPR018244">
    <property type="entry name" value="Allrgn_V5/Tpx1_CS"/>
</dbReference>
<dbReference type="Pfam" id="PF00188">
    <property type="entry name" value="CAP"/>
    <property type="match status" value="1"/>
</dbReference>
<dbReference type="PROSITE" id="PS01010">
    <property type="entry name" value="CRISP_2"/>
    <property type="match status" value="1"/>
</dbReference>
<dbReference type="SUPFAM" id="SSF55797">
    <property type="entry name" value="PR-1-like"/>
    <property type="match status" value="1"/>
</dbReference>
<dbReference type="InterPro" id="IPR014044">
    <property type="entry name" value="CAP_dom"/>
</dbReference>
<sequence length="234" mass="23582">MALTLLLIATPALGRNLKATVTVNSTSTSGNTTTTPTAAAGVQAAQPSLLSGFGTPAWLSNKLLSLTGTRLPATTPTITIAPTTTAPSATAPLTTPTSTLGGGCPDPQRALDAHNAARAQRGAAPLAWSADLAAGAQRWSAGCLFQHSSAPGIGENLYMSSAAGATCADAVSMWVAEAPLYTGSYNKATGHWTQIVWKGTTHVGCGLARCGSGVMVTCRYTPPGNVLGAFAQNV</sequence>
<organism evidence="2 3">
    <name type="scientific">Micractinium conductrix</name>
    <dbReference type="NCBI Taxonomy" id="554055"/>
    <lineage>
        <taxon>Eukaryota</taxon>
        <taxon>Viridiplantae</taxon>
        <taxon>Chlorophyta</taxon>
        <taxon>core chlorophytes</taxon>
        <taxon>Trebouxiophyceae</taxon>
        <taxon>Chlorellales</taxon>
        <taxon>Chlorellaceae</taxon>
        <taxon>Chlorella clade</taxon>
        <taxon>Micractinium</taxon>
    </lineage>
</organism>
<comment type="caution">
    <text evidence="2">The sequence shown here is derived from an EMBL/GenBank/DDBJ whole genome shotgun (WGS) entry which is preliminary data.</text>
</comment>
<keyword evidence="3" id="KW-1185">Reference proteome</keyword>
<dbReference type="InterPro" id="IPR001283">
    <property type="entry name" value="CRISP-related"/>
</dbReference>
<proteinExistence type="predicted"/>
<dbReference type="AlphaFoldDB" id="A0A2P6VBP1"/>
<dbReference type="InterPro" id="IPR035940">
    <property type="entry name" value="CAP_sf"/>
</dbReference>
<evidence type="ECO:0000313" key="2">
    <source>
        <dbReference type="EMBL" id="PSC71503.1"/>
    </source>
</evidence>
<evidence type="ECO:0000259" key="1">
    <source>
        <dbReference type="SMART" id="SM00198"/>
    </source>
</evidence>
<dbReference type="OrthoDB" id="515390at2759"/>
<dbReference type="PROSITE" id="PS01009">
    <property type="entry name" value="CRISP_1"/>
    <property type="match status" value="1"/>
</dbReference>
<accession>A0A2P6VBP1</accession>
<reference evidence="2 3" key="1">
    <citation type="journal article" date="2018" name="Plant J.">
        <title>Genome sequences of Chlorella sorokiniana UTEX 1602 and Micractinium conductrix SAG 241.80: implications to maltose excretion by a green alga.</title>
        <authorList>
            <person name="Arriola M.B."/>
            <person name="Velmurugan N."/>
            <person name="Zhang Y."/>
            <person name="Plunkett M.H."/>
            <person name="Hondzo H."/>
            <person name="Barney B.M."/>
        </authorList>
    </citation>
    <scope>NUCLEOTIDE SEQUENCE [LARGE SCALE GENOMIC DNA]</scope>
    <source>
        <strain evidence="2 3">SAG 241.80</strain>
    </source>
</reference>
<dbReference type="PRINTS" id="PR00837">
    <property type="entry name" value="V5TPXLIKE"/>
</dbReference>